<sequence>MKFKILLGASLLAIVASTGAYAADAIVSQDPFPIAAPVFSWGGAYVGGEVGWGWGRAKLDNKSTDQSSELKPNGFIGGVYAGYNFDMGNNVILGVDGNFDYNDMKKSHNYISNGNAVQTSAETKLQWSGAVRARAGYAVDRFMPYIAGGVAFGGVKNSLNIGGSDYNSDKTLTGWTAGAGIDYAATDNILLRLEYRYTDFGKKNLSFGNADNVGTSSKFNTNDIRVGVAYKF</sequence>
<evidence type="ECO:0000313" key="10">
    <source>
        <dbReference type="EMBL" id="MEJ5018249.1"/>
    </source>
</evidence>
<dbReference type="InterPro" id="IPR006315">
    <property type="entry name" value="OM_autotransptr_brl_dom"/>
</dbReference>
<dbReference type="InterPro" id="IPR011250">
    <property type="entry name" value="OMP/PagP_B-barrel"/>
</dbReference>
<dbReference type="InterPro" id="IPR027385">
    <property type="entry name" value="Beta-barrel_OMP"/>
</dbReference>
<comment type="caution">
    <text evidence="10">The sequence shown here is derived from an EMBL/GenBank/DDBJ whole genome shotgun (WGS) entry which is preliminary data.</text>
</comment>
<gene>
    <name evidence="10" type="ORF">WH297_00640</name>
</gene>
<evidence type="ECO:0000256" key="1">
    <source>
        <dbReference type="ARBA" id="ARBA00004442"/>
    </source>
</evidence>
<dbReference type="NCBIfam" id="TIGR01414">
    <property type="entry name" value="autotrans_barl"/>
    <property type="match status" value="1"/>
</dbReference>
<feature type="domain" description="Outer membrane protein beta-barrel" evidence="9">
    <location>
        <begin position="39"/>
        <end position="232"/>
    </location>
</feature>
<dbReference type="PANTHER" id="PTHR34001">
    <property type="entry name" value="BLL7405 PROTEIN"/>
    <property type="match status" value="1"/>
</dbReference>
<dbReference type="Gene3D" id="2.40.160.20">
    <property type="match status" value="1"/>
</dbReference>
<evidence type="ECO:0000256" key="5">
    <source>
        <dbReference type="ARBA" id="ARBA00023136"/>
    </source>
</evidence>
<keyword evidence="3" id="KW-0812">Transmembrane</keyword>
<dbReference type="Proteomes" id="UP001375812">
    <property type="component" value="Unassembled WGS sequence"/>
</dbReference>
<comment type="subcellular location">
    <subcellularLocation>
        <location evidence="1">Cell outer membrane</location>
    </subcellularLocation>
</comment>
<dbReference type="SUPFAM" id="SSF56925">
    <property type="entry name" value="OMPA-like"/>
    <property type="match status" value="1"/>
</dbReference>
<dbReference type="Pfam" id="PF13505">
    <property type="entry name" value="OMP_b-brl"/>
    <property type="match status" value="1"/>
</dbReference>
<keyword evidence="2" id="KW-1134">Transmembrane beta strand</keyword>
<name>A0ABU8P9B2_9HYPH</name>
<evidence type="ECO:0000256" key="3">
    <source>
        <dbReference type="ARBA" id="ARBA00022692"/>
    </source>
</evidence>
<evidence type="ECO:0000256" key="2">
    <source>
        <dbReference type="ARBA" id="ARBA00022452"/>
    </source>
</evidence>
<organism evidence="10 11">
    <name type="scientific">Ochrobactrum vermis</name>
    <dbReference type="NCBI Taxonomy" id="1827297"/>
    <lineage>
        <taxon>Bacteria</taxon>
        <taxon>Pseudomonadati</taxon>
        <taxon>Pseudomonadota</taxon>
        <taxon>Alphaproteobacteria</taxon>
        <taxon>Hyphomicrobiales</taxon>
        <taxon>Brucellaceae</taxon>
        <taxon>Brucella/Ochrobactrum group</taxon>
        <taxon>Ochrobactrum</taxon>
    </lineage>
</organism>
<feature type="signal peptide" evidence="8">
    <location>
        <begin position="1"/>
        <end position="22"/>
    </location>
</feature>
<evidence type="ECO:0000313" key="11">
    <source>
        <dbReference type="Proteomes" id="UP001375812"/>
    </source>
</evidence>
<evidence type="ECO:0000256" key="7">
    <source>
        <dbReference type="ARBA" id="ARBA00038306"/>
    </source>
</evidence>
<keyword evidence="11" id="KW-1185">Reference proteome</keyword>
<evidence type="ECO:0000256" key="6">
    <source>
        <dbReference type="ARBA" id="ARBA00023237"/>
    </source>
</evidence>
<reference evidence="10 11" key="1">
    <citation type="submission" date="2023-12" db="EMBL/GenBank/DDBJ databases">
        <title>Gut-associated functions are favored during microbiome assembly across C. elegans life.</title>
        <authorList>
            <person name="Zimmermann J."/>
        </authorList>
    </citation>
    <scope>NUCLEOTIDE SEQUENCE [LARGE SCALE GENOMIC DNA]</scope>
    <source>
        <strain evidence="10 11">MYb71</strain>
    </source>
</reference>
<dbReference type="InterPro" id="IPR051692">
    <property type="entry name" value="OMP-like"/>
</dbReference>
<comment type="similarity">
    <text evidence="7">Belongs to the Omp25/RopB family.</text>
</comment>
<evidence type="ECO:0000256" key="8">
    <source>
        <dbReference type="SAM" id="SignalP"/>
    </source>
</evidence>
<dbReference type="EMBL" id="JBBGZH010000001">
    <property type="protein sequence ID" value="MEJ5018249.1"/>
    <property type="molecule type" value="Genomic_DNA"/>
</dbReference>
<dbReference type="PANTHER" id="PTHR34001:SF3">
    <property type="entry name" value="BLL7405 PROTEIN"/>
    <property type="match status" value="1"/>
</dbReference>
<protein>
    <submittedName>
        <fullName evidence="10">Outer membrane protein</fullName>
    </submittedName>
</protein>
<evidence type="ECO:0000256" key="4">
    <source>
        <dbReference type="ARBA" id="ARBA00022729"/>
    </source>
</evidence>
<proteinExistence type="inferred from homology"/>
<keyword evidence="4 8" id="KW-0732">Signal</keyword>
<keyword evidence="6" id="KW-0998">Cell outer membrane</keyword>
<evidence type="ECO:0000259" key="9">
    <source>
        <dbReference type="Pfam" id="PF13505"/>
    </source>
</evidence>
<dbReference type="RefSeq" id="WP_105540866.1">
    <property type="nucleotide sequence ID" value="NZ_JBBGZH010000001.1"/>
</dbReference>
<keyword evidence="5" id="KW-0472">Membrane</keyword>
<feature type="chain" id="PRO_5045926063" evidence="8">
    <location>
        <begin position="23"/>
        <end position="232"/>
    </location>
</feature>
<accession>A0ABU8P9B2</accession>